<organism evidence="1 2">
    <name type="scientific">Ectocarpus siliculosus</name>
    <name type="common">Brown alga</name>
    <name type="synonym">Conferva siliculosa</name>
    <dbReference type="NCBI Taxonomy" id="2880"/>
    <lineage>
        <taxon>Eukaryota</taxon>
        <taxon>Sar</taxon>
        <taxon>Stramenopiles</taxon>
        <taxon>Ochrophyta</taxon>
        <taxon>PX clade</taxon>
        <taxon>Phaeophyceae</taxon>
        <taxon>Ectocarpales</taxon>
        <taxon>Ectocarpaceae</taxon>
        <taxon>Ectocarpus</taxon>
    </lineage>
</organism>
<dbReference type="STRING" id="2880.D7FN73"/>
<protein>
    <submittedName>
        <fullName evidence="1">AMP-binding enzyme family protein</fullName>
    </submittedName>
</protein>
<dbReference type="SUPFAM" id="SSF56801">
    <property type="entry name" value="Acetyl-CoA synthetase-like"/>
    <property type="match status" value="1"/>
</dbReference>
<reference evidence="1 2" key="1">
    <citation type="journal article" date="2010" name="Nature">
        <title>The Ectocarpus genome and the independent evolution of multicellularity in brown algae.</title>
        <authorList>
            <person name="Cock J.M."/>
            <person name="Sterck L."/>
            <person name="Rouze P."/>
            <person name="Scornet D."/>
            <person name="Allen A.E."/>
            <person name="Amoutzias G."/>
            <person name="Anthouard V."/>
            <person name="Artiguenave F."/>
            <person name="Aury J.M."/>
            <person name="Badger J.H."/>
            <person name="Beszteri B."/>
            <person name="Billiau K."/>
            <person name="Bonnet E."/>
            <person name="Bothwell J.H."/>
            <person name="Bowler C."/>
            <person name="Boyen C."/>
            <person name="Brownlee C."/>
            <person name="Carrano C.J."/>
            <person name="Charrier B."/>
            <person name="Cho G.Y."/>
            <person name="Coelho S.M."/>
            <person name="Collen J."/>
            <person name="Corre E."/>
            <person name="Da Silva C."/>
            <person name="Delage L."/>
            <person name="Delaroque N."/>
            <person name="Dittami S.M."/>
            <person name="Doulbeau S."/>
            <person name="Elias M."/>
            <person name="Farnham G."/>
            <person name="Gachon C.M."/>
            <person name="Gschloessl B."/>
            <person name="Heesch S."/>
            <person name="Jabbari K."/>
            <person name="Jubin C."/>
            <person name="Kawai H."/>
            <person name="Kimura K."/>
            <person name="Kloareg B."/>
            <person name="Kupper F.C."/>
            <person name="Lang D."/>
            <person name="Le Bail A."/>
            <person name="Leblanc C."/>
            <person name="Lerouge P."/>
            <person name="Lohr M."/>
            <person name="Lopez P.J."/>
            <person name="Martens C."/>
            <person name="Maumus F."/>
            <person name="Michel G."/>
            <person name="Miranda-Saavedra D."/>
            <person name="Morales J."/>
            <person name="Moreau H."/>
            <person name="Motomura T."/>
            <person name="Nagasato C."/>
            <person name="Napoli C.A."/>
            <person name="Nelson D.R."/>
            <person name="Nyvall-Collen P."/>
            <person name="Peters A.F."/>
            <person name="Pommier C."/>
            <person name="Potin P."/>
            <person name="Poulain J."/>
            <person name="Quesneville H."/>
            <person name="Read B."/>
            <person name="Rensing S.A."/>
            <person name="Ritter A."/>
            <person name="Rousvoal S."/>
            <person name="Samanta M."/>
            <person name="Samson G."/>
            <person name="Schroeder D.C."/>
            <person name="Segurens B."/>
            <person name="Strittmatter M."/>
            <person name="Tonon T."/>
            <person name="Tregear J.W."/>
            <person name="Valentin K."/>
            <person name="von Dassow P."/>
            <person name="Yamagishi T."/>
            <person name="Van de Peer Y."/>
            <person name="Wincker P."/>
        </authorList>
    </citation>
    <scope>NUCLEOTIDE SEQUENCE [LARGE SCALE GENOMIC DNA]</scope>
    <source>
        <strain evidence="2">Ec32 / CCAP1310/4</strain>
    </source>
</reference>
<dbReference type="OrthoDB" id="3633556at2759"/>
<dbReference type="InParanoid" id="D7FN73"/>
<dbReference type="Gene3D" id="3.40.50.980">
    <property type="match status" value="1"/>
</dbReference>
<evidence type="ECO:0000313" key="1">
    <source>
        <dbReference type="EMBL" id="CBJ34256.1"/>
    </source>
</evidence>
<keyword evidence="2" id="KW-1185">Reference proteome</keyword>
<sequence length="63" mass="6619">METLRFGKSLMSLGFAPHRSINIIGFNSAEWFIANMGAIAAGGIAAGIYTSNLPEGGIRHAPN</sequence>
<evidence type="ECO:0000313" key="2">
    <source>
        <dbReference type="Proteomes" id="UP000002630"/>
    </source>
</evidence>
<name>D7FN73_ECTSI</name>
<proteinExistence type="predicted"/>
<dbReference type="AlphaFoldDB" id="D7FN73"/>
<accession>D7FN73</accession>
<dbReference type="EMBL" id="FN649760">
    <property type="protein sequence ID" value="CBJ34256.1"/>
    <property type="molecule type" value="Genomic_DNA"/>
</dbReference>
<dbReference type="Proteomes" id="UP000002630">
    <property type="component" value="Unassembled WGS sequence"/>
</dbReference>
<gene>
    <name evidence="1" type="ORF">Esi_1752_0001</name>
</gene>